<dbReference type="Gene3D" id="2.10.300.10">
    <property type="entry name" value="Porin MspA ribbon domain"/>
    <property type="match status" value="1"/>
</dbReference>
<accession>A0A829Q4C9</accession>
<dbReference type="Proteomes" id="UP000020103">
    <property type="component" value="Unassembled WGS sequence"/>
</dbReference>
<evidence type="ECO:0000313" key="4">
    <source>
        <dbReference type="EMBL" id="EUA47117.1"/>
    </source>
</evidence>
<feature type="chain" id="PRO_5032326526" evidence="3">
    <location>
        <begin position="24"/>
        <end position="223"/>
    </location>
</feature>
<dbReference type="Pfam" id="PF09203">
    <property type="entry name" value="MspA"/>
    <property type="match status" value="1"/>
</dbReference>
<dbReference type="AlphaFoldDB" id="A0A829Q4C9"/>
<organism evidence="4 5">
    <name type="scientific">Mycobacteroides abscessus 21</name>
    <dbReference type="NCBI Taxonomy" id="1299324"/>
    <lineage>
        <taxon>Bacteria</taxon>
        <taxon>Bacillati</taxon>
        <taxon>Actinomycetota</taxon>
        <taxon>Actinomycetes</taxon>
        <taxon>Mycobacteriales</taxon>
        <taxon>Mycobacteriaceae</taxon>
        <taxon>Mycobacteroides</taxon>
        <taxon>Mycobacteroides abscessus</taxon>
    </lineage>
</organism>
<dbReference type="EMBL" id="JAOF01000001">
    <property type="protein sequence ID" value="EUA47117.1"/>
    <property type="molecule type" value="Genomic_DNA"/>
</dbReference>
<keyword evidence="1 3" id="KW-0732">Signal</keyword>
<dbReference type="InterPro" id="IPR015286">
    <property type="entry name" value="Porin_fam_mycobact-type"/>
</dbReference>
<evidence type="ECO:0000256" key="3">
    <source>
        <dbReference type="SAM" id="SignalP"/>
    </source>
</evidence>
<evidence type="ECO:0000313" key="5">
    <source>
        <dbReference type="Proteomes" id="UP000020103"/>
    </source>
</evidence>
<dbReference type="Gene3D" id="2.60.40.1650">
    <property type="entry name" value="Porin MspA (Ig-like beta-sandwich domain)"/>
    <property type="match status" value="1"/>
</dbReference>
<name>A0A829Q4C9_9MYCO</name>
<feature type="signal peptide" evidence="3">
    <location>
        <begin position="1"/>
        <end position="23"/>
    </location>
</feature>
<dbReference type="InterPro" id="IPR036435">
    <property type="entry name" value="Leukocidin/porin_MspA_sf"/>
</dbReference>
<protein>
    <submittedName>
        <fullName evidence="4">MspA family protein</fullName>
    </submittedName>
</protein>
<gene>
    <name evidence="4" type="ORF">I543_0049</name>
</gene>
<reference evidence="4 5" key="1">
    <citation type="submission" date="2013-12" db="EMBL/GenBank/DDBJ databases">
        <authorList>
            <person name="Madinger N."/>
            <person name="Lenaerts A."/>
            <person name="Ordway D."/>
            <person name="DeGroote M.A."/>
            <person name="Parker T."/>
            <person name="Sizemore C."/>
            <person name="Tallon L.J."/>
            <person name="Sadzewicz L.K."/>
            <person name="Sengamalay N."/>
            <person name="Fraser C.M."/>
            <person name="Hine E."/>
            <person name="Shefchek K.A."/>
            <person name="Das S.P."/>
            <person name="Tettelin H."/>
        </authorList>
    </citation>
    <scope>NUCLEOTIDE SEQUENCE [LARGE SCALE GENOMIC DNA]</scope>
    <source>
        <strain evidence="4 5">21</strain>
    </source>
</reference>
<sequence>MLRTFVSLAAAGALAAAAPPASADPEPPLPNVSTAEDPGPALDNGIVASEPPSTTTTPDDWVLTISAKDETQLPIPPLTTSLSSREYLTGGTFTGSIQGSGRTTLYGGTVEVGYQIGCGIELNAVRLTANIGINSSISQNGIGNMSAPIQGNIEVRPRPGEVINVSVTKKKFKGMSPRITLKDIHIKIDGCVGESFLRSYAVLTSSTATTEDLVAYYGITKAV</sequence>
<proteinExistence type="predicted"/>
<dbReference type="SUPFAM" id="SSF56959">
    <property type="entry name" value="Leukocidin-like"/>
    <property type="match status" value="1"/>
</dbReference>
<comment type="caution">
    <text evidence="4">The sequence shown here is derived from an EMBL/GenBank/DDBJ whole genome shotgun (WGS) entry which is preliminary data.</text>
</comment>
<evidence type="ECO:0000256" key="2">
    <source>
        <dbReference type="SAM" id="MobiDB-lite"/>
    </source>
</evidence>
<evidence type="ECO:0000256" key="1">
    <source>
        <dbReference type="ARBA" id="ARBA00022729"/>
    </source>
</evidence>
<feature type="region of interest" description="Disordered" evidence="2">
    <location>
        <begin position="17"/>
        <end position="59"/>
    </location>
</feature>